<accession>A0ABD2PD45</accession>
<dbReference type="EMBL" id="JABFTP020000185">
    <property type="protein sequence ID" value="KAL3288888.1"/>
    <property type="molecule type" value="Genomic_DNA"/>
</dbReference>
<keyword evidence="2" id="KW-1185">Reference proteome</keyword>
<protein>
    <submittedName>
        <fullName evidence="1">Uncharacterized protein</fullName>
    </submittedName>
</protein>
<sequence length="270" mass="31278">MNIHTIIFLSRSRNFSLKSISFLNNFKINKQCYCTFISQKNVLYKNMNRHQFNVLNGQTWNFSTEPNKNEELPNNKLPPLMQFPKLIWPSLGKSIKNFFLTNIIIKPYMDNEFSLPEFILGSKKAVEVVSNKLSTGEVKTLVGLVADDIIPSLQARLSLMSLTQREQLVMNEADIYFSFPYQVGIIFNDDENDQKRFVEITMVHHALKGLSGMRSRGEEVPLNLGLLPEYQNKICIANYRFIKEFTKGVESDWTVNLVNHFKPIDDLEEK</sequence>
<gene>
    <name evidence="1" type="ORF">HHI36_003333</name>
</gene>
<evidence type="ECO:0000313" key="1">
    <source>
        <dbReference type="EMBL" id="KAL3288888.1"/>
    </source>
</evidence>
<proteinExistence type="predicted"/>
<reference evidence="1 2" key="1">
    <citation type="journal article" date="2021" name="BMC Biol.">
        <title>Horizontally acquired antibacterial genes associated with adaptive radiation of ladybird beetles.</title>
        <authorList>
            <person name="Li H.S."/>
            <person name="Tang X.F."/>
            <person name="Huang Y.H."/>
            <person name="Xu Z.Y."/>
            <person name="Chen M.L."/>
            <person name="Du X.Y."/>
            <person name="Qiu B.Y."/>
            <person name="Chen P.T."/>
            <person name="Zhang W."/>
            <person name="Slipinski A."/>
            <person name="Escalona H.E."/>
            <person name="Waterhouse R.M."/>
            <person name="Zwick A."/>
            <person name="Pang H."/>
        </authorList>
    </citation>
    <scope>NUCLEOTIDE SEQUENCE [LARGE SCALE GENOMIC DNA]</scope>
    <source>
        <strain evidence="1">SYSU2018</strain>
    </source>
</reference>
<organism evidence="1 2">
    <name type="scientific">Cryptolaemus montrouzieri</name>
    <dbReference type="NCBI Taxonomy" id="559131"/>
    <lineage>
        <taxon>Eukaryota</taxon>
        <taxon>Metazoa</taxon>
        <taxon>Ecdysozoa</taxon>
        <taxon>Arthropoda</taxon>
        <taxon>Hexapoda</taxon>
        <taxon>Insecta</taxon>
        <taxon>Pterygota</taxon>
        <taxon>Neoptera</taxon>
        <taxon>Endopterygota</taxon>
        <taxon>Coleoptera</taxon>
        <taxon>Polyphaga</taxon>
        <taxon>Cucujiformia</taxon>
        <taxon>Coccinelloidea</taxon>
        <taxon>Coccinellidae</taxon>
        <taxon>Scymninae</taxon>
        <taxon>Scymnini</taxon>
        <taxon>Cryptolaemus</taxon>
    </lineage>
</organism>
<dbReference type="AlphaFoldDB" id="A0ABD2PD45"/>
<name>A0ABD2PD45_9CUCU</name>
<dbReference type="PANTHER" id="PTHR13333">
    <property type="entry name" value="M-AAA PROTEASE-INTERACTING PROTEIN 1, MITOCHONDRIAL"/>
    <property type="match status" value="1"/>
</dbReference>
<evidence type="ECO:0000313" key="2">
    <source>
        <dbReference type="Proteomes" id="UP001516400"/>
    </source>
</evidence>
<comment type="caution">
    <text evidence="1">The sequence shown here is derived from an EMBL/GenBank/DDBJ whole genome shotgun (WGS) entry which is preliminary data.</text>
</comment>
<dbReference type="Proteomes" id="UP001516400">
    <property type="component" value="Unassembled WGS sequence"/>
</dbReference>
<dbReference type="PANTHER" id="PTHR13333:SF5">
    <property type="entry name" value="M-AAA PROTEASE-INTERACTING PROTEIN 1, MITOCHONDRIAL"/>
    <property type="match status" value="1"/>
</dbReference>